<dbReference type="STRING" id="121224.E0VNV6"/>
<dbReference type="InterPro" id="IPR003889">
    <property type="entry name" value="FYrich_C"/>
</dbReference>
<dbReference type="EnsemblMetazoa" id="PHUM346250-RA">
    <property type="protein sequence ID" value="PHUM346250-PA"/>
    <property type="gene ID" value="PHUM346250"/>
</dbReference>
<gene>
    <name evidence="4" type="primary">8231887</name>
    <name evidence="3" type="ORF">Phum_PHUM346250</name>
</gene>
<comment type="subcellular location">
    <subcellularLocation>
        <location evidence="1">Nucleus</location>
    </subcellularLocation>
</comment>
<dbReference type="InterPro" id="IPR003888">
    <property type="entry name" value="FYrich_N"/>
</dbReference>
<dbReference type="PANTHER" id="PTHR22715:SF0">
    <property type="entry name" value="TRANSFORMING GROWTH FACTOR BETA REGULATOR 1"/>
    <property type="match status" value="1"/>
</dbReference>
<dbReference type="GO" id="GO:0005634">
    <property type="term" value="C:nucleus"/>
    <property type="evidence" value="ECO:0007669"/>
    <property type="project" value="UniProtKB-SubCell"/>
</dbReference>
<dbReference type="InParanoid" id="E0VNV6"/>
<proteinExistence type="predicted"/>
<dbReference type="EMBL" id="DS235354">
    <property type="protein sequence ID" value="EEB15062.1"/>
    <property type="molecule type" value="Genomic_DNA"/>
</dbReference>
<evidence type="ECO:0000256" key="2">
    <source>
        <dbReference type="ARBA" id="ARBA00023242"/>
    </source>
</evidence>
<dbReference type="EMBL" id="AAZO01004036">
    <property type="status" value="NOT_ANNOTATED_CDS"/>
    <property type="molecule type" value="Genomic_DNA"/>
</dbReference>
<dbReference type="PROSITE" id="PS51543">
    <property type="entry name" value="FYRC"/>
    <property type="match status" value="1"/>
</dbReference>
<reference evidence="4" key="3">
    <citation type="submission" date="2020-05" db="UniProtKB">
        <authorList>
            <consortium name="EnsemblMetazoa"/>
        </authorList>
    </citation>
    <scope>IDENTIFICATION</scope>
    <source>
        <strain evidence="4">USDA</strain>
    </source>
</reference>
<reference evidence="3" key="2">
    <citation type="submission" date="2007-04" db="EMBL/GenBank/DDBJ databases">
        <title>The genome of the human body louse.</title>
        <authorList>
            <consortium name="The Human Body Louse Genome Consortium"/>
            <person name="Kirkness E."/>
            <person name="Walenz B."/>
            <person name="Hass B."/>
            <person name="Bruggner R."/>
            <person name="Strausberg R."/>
        </authorList>
    </citation>
    <scope>NUCLEOTIDE SEQUENCE</scope>
    <source>
        <strain evidence="3">USDA</strain>
    </source>
</reference>
<dbReference type="eggNOG" id="KOG4443">
    <property type="taxonomic scope" value="Eukaryota"/>
</dbReference>
<dbReference type="OMA" id="YYNDYHK"/>
<evidence type="ECO:0000313" key="5">
    <source>
        <dbReference type="Proteomes" id="UP000009046"/>
    </source>
</evidence>
<evidence type="ECO:0000313" key="4">
    <source>
        <dbReference type="EnsemblMetazoa" id="PHUM346250-PA"/>
    </source>
</evidence>
<dbReference type="SMART" id="SM00542">
    <property type="entry name" value="FYRC"/>
    <property type="match status" value="1"/>
</dbReference>
<dbReference type="HOGENOM" id="CLU_037126_0_0_1"/>
<organism>
    <name type="scientific">Pediculus humanus subsp. corporis</name>
    <name type="common">Body louse</name>
    <dbReference type="NCBI Taxonomy" id="121224"/>
    <lineage>
        <taxon>Eukaryota</taxon>
        <taxon>Metazoa</taxon>
        <taxon>Ecdysozoa</taxon>
        <taxon>Arthropoda</taxon>
        <taxon>Hexapoda</taxon>
        <taxon>Insecta</taxon>
        <taxon>Pterygota</taxon>
        <taxon>Neoptera</taxon>
        <taxon>Paraneoptera</taxon>
        <taxon>Psocodea</taxon>
        <taxon>Troctomorpha</taxon>
        <taxon>Phthiraptera</taxon>
        <taxon>Anoplura</taxon>
        <taxon>Pediculidae</taxon>
        <taxon>Pediculus</taxon>
    </lineage>
</organism>
<dbReference type="Pfam" id="PF05965">
    <property type="entry name" value="FYRC"/>
    <property type="match status" value="1"/>
</dbReference>
<dbReference type="InterPro" id="IPR040092">
    <property type="entry name" value="TBRG1"/>
</dbReference>
<dbReference type="PANTHER" id="PTHR22715">
    <property type="entry name" value="TRANSFORMING GROWTH FACTOR BETA REGULATED GENE 1"/>
    <property type="match status" value="1"/>
</dbReference>
<dbReference type="Pfam" id="PF05964">
    <property type="entry name" value="FYRN"/>
    <property type="match status" value="1"/>
</dbReference>
<evidence type="ECO:0000313" key="3">
    <source>
        <dbReference type="EMBL" id="EEB15062.1"/>
    </source>
</evidence>
<reference evidence="3" key="1">
    <citation type="submission" date="2007-04" db="EMBL/GenBank/DDBJ databases">
        <title>Annotation of Pediculus humanus corporis strain USDA.</title>
        <authorList>
            <person name="Kirkness E."/>
            <person name="Hannick L."/>
            <person name="Hass B."/>
            <person name="Bruggner R."/>
            <person name="Lawson D."/>
            <person name="Bidwell S."/>
            <person name="Joardar V."/>
            <person name="Caler E."/>
            <person name="Walenz B."/>
            <person name="Inman J."/>
            <person name="Schobel S."/>
            <person name="Galinsky K."/>
            <person name="Amedeo P."/>
            <person name="Strausberg R."/>
        </authorList>
    </citation>
    <scope>NUCLEOTIDE SEQUENCE</scope>
    <source>
        <strain evidence="3">USDA</strain>
    </source>
</reference>
<evidence type="ECO:0008006" key="6">
    <source>
        <dbReference type="Google" id="ProtNLM"/>
    </source>
</evidence>
<dbReference type="CTD" id="8231887"/>
<dbReference type="GeneID" id="8231887"/>
<dbReference type="GO" id="GO:0051726">
    <property type="term" value="P:regulation of cell cycle"/>
    <property type="evidence" value="ECO:0007669"/>
    <property type="project" value="TreeGrafter"/>
</dbReference>
<dbReference type="RefSeq" id="XP_002427800.1">
    <property type="nucleotide sequence ID" value="XM_002427755.1"/>
</dbReference>
<dbReference type="KEGG" id="phu:Phum_PHUM346250"/>
<feature type="non-terminal residue" evidence="3">
    <location>
        <position position="1"/>
    </location>
</feature>
<protein>
    <recommendedName>
        <fullName evidence="6">FYR N-terminal domain-containing protein</fullName>
    </recommendedName>
</protein>
<dbReference type="FunCoup" id="E0VNV6">
    <property type="interactions" value="745"/>
</dbReference>
<dbReference type="AlphaFoldDB" id="E0VNV6"/>
<evidence type="ECO:0000256" key="1">
    <source>
        <dbReference type="ARBA" id="ARBA00004123"/>
    </source>
</evidence>
<dbReference type="Gene3D" id="3.30.160.360">
    <property type="match status" value="1"/>
</dbReference>
<sequence length="299" mass="33408">KENAALCDQVFRLQEKIIGLKEERIFLLKKAYQLESSAKHSTEFTEQNFHKNLTSQNIQKSAAVKKKNDYINESIKAKTKKNVNPTVKRKTLVPVPVDSSGLPVFPVNLGSLSVHSLGEIITDRLTFHDEDLIYPVGFCSTRVYGGLSDPTSPCIYTCMILDGGNMPIFEIASDTDLETSISGDDINIVHSELLKKINQVVGVEVVNTRGRGADFFGISHPTVMNLLQSSPGIKKCIKYKMTKFEINRSGEPYIEENDASLRFESLQRSIAFTRSHLEDMDQQETLDSTTTLRDLLGST</sequence>
<dbReference type="SMART" id="SM00541">
    <property type="entry name" value="FYRN"/>
    <property type="match status" value="1"/>
</dbReference>
<dbReference type="OrthoDB" id="285793at2759"/>
<dbReference type="PROSITE" id="PS51542">
    <property type="entry name" value="FYRN"/>
    <property type="match status" value="1"/>
</dbReference>
<keyword evidence="5" id="KW-1185">Reference proteome</keyword>
<accession>E0VNV6</accession>
<keyword evidence="2" id="KW-0539">Nucleus</keyword>
<dbReference type="Proteomes" id="UP000009046">
    <property type="component" value="Unassembled WGS sequence"/>
</dbReference>
<name>E0VNV6_PEDHC</name>
<dbReference type="VEuPathDB" id="VectorBase:PHUM346250"/>